<organism evidence="1 2">
    <name type="scientific">Caerostris darwini</name>
    <dbReference type="NCBI Taxonomy" id="1538125"/>
    <lineage>
        <taxon>Eukaryota</taxon>
        <taxon>Metazoa</taxon>
        <taxon>Ecdysozoa</taxon>
        <taxon>Arthropoda</taxon>
        <taxon>Chelicerata</taxon>
        <taxon>Arachnida</taxon>
        <taxon>Araneae</taxon>
        <taxon>Araneomorphae</taxon>
        <taxon>Entelegynae</taxon>
        <taxon>Araneoidea</taxon>
        <taxon>Araneidae</taxon>
        <taxon>Caerostris</taxon>
    </lineage>
</organism>
<dbReference type="EMBL" id="BPLQ01008070">
    <property type="protein sequence ID" value="GIY34476.1"/>
    <property type="molecule type" value="Genomic_DNA"/>
</dbReference>
<gene>
    <name evidence="1" type="ORF">CDAR_498731</name>
</gene>
<dbReference type="AlphaFoldDB" id="A0AAV4SMJ8"/>
<keyword evidence="2" id="KW-1185">Reference proteome</keyword>
<evidence type="ECO:0000313" key="1">
    <source>
        <dbReference type="EMBL" id="GIY34476.1"/>
    </source>
</evidence>
<sequence>MTRRHIESSRSEWVVKLGVRFDGFTLPSGSGGWGGEGGGSTLYYASSNLGTVSFTVLMRILLRSSHDTKVKPVVPAGRK</sequence>
<proteinExistence type="predicted"/>
<accession>A0AAV4SMJ8</accession>
<name>A0AAV4SMJ8_9ARAC</name>
<evidence type="ECO:0000313" key="2">
    <source>
        <dbReference type="Proteomes" id="UP001054837"/>
    </source>
</evidence>
<dbReference type="Proteomes" id="UP001054837">
    <property type="component" value="Unassembled WGS sequence"/>
</dbReference>
<comment type="caution">
    <text evidence="1">The sequence shown here is derived from an EMBL/GenBank/DDBJ whole genome shotgun (WGS) entry which is preliminary data.</text>
</comment>
<protein>
    <submittedName>
        <fullName evidence="1">Uncharacterized protein</fullName>
    </submittedName>
</protein>
<reference evidence="1 2" key="1">
    <citation type="submission" date="2021-06" db="EMBL/GenBank/DDBJ databases">
        <title>Caerostris darwini draft genome.</title>
        <authorList>
            <person name="Kono N."/>
            <person name="Arakawa K."/>
        </authorList>
    </citation>
    <scope>NUCLEOTIDE SEQUENCE [LARGE SCALE GENOMIC DNA]</scope>
</reference>